<dbReference type="InterPro" id="IPR036259">
    <property type="entry name" value="MFS_trans_sf"/>
</dbReference>
<dbReference type="GO" id="GO:0022857">
    <property type="term" value="F:transmembrane transporter activity"/>
    <property type="evidence" value="ECO:0007669"/>
    <property type="project" value="InterPro"/>
</dbReference>
<evidence type="ECO:0000256" key="4">
    <source>
        <dbReference type="ARBA" id="ARBA00022989"/>
    </source>
</evidence>
<dbReference type="WBParaSite" id="scaffold5606_cov221.g9763">
    <property type="protein sequence ID" value="scaffold5606_cov221.g9763"/>
    <property type="gene ID" value="scaffold5606_cov221.g9763"/>
</dbReference>
<dbReference type="GO" id="GO:0012505">
    <property type="term" value="C:endomembrane system"/>
    <property type="evidence" value="ECO:0007669"/>
    <property type="project" value="UniProtKB-SubCell"/>
</dbReference>
<feature type="transmembrane region" description="Helical" evidence="7">
    <location>
        <begin position="316"/>
        <end position="334"/>
    </location>
</feature>
<protein>
    <submittedName>
        <fullName evidence="9">Major facilitator superfamily (MFS) profile domain-containing protein</fullName>
    </submittedName>
</protein>
<keyword evidence="2" id="KW-0813">Transport</keyword>
<dbReference type="Pfam" id="PF07690">
    <property type="entry name" value="MFS_1"/>
    <property type="match status" value="2"/>
</dbReference>
<evidence type="ECO:0000256" key="5">
    <source>
        <dbReference type="ARBA" id="ARBA00023136"/>
    </source>
</evidence>
<dbReference type="InterPro" id="IPR051068">
    <property type="entry name" value="MFS_Domain-Containing_Protein"/>
</dbReference>
<dbReference type="SUPFAM" id="SSF103473">
    <property type="entry name" value="MFS general substrate transporter"/>
    <property type="match status" value="2"/>
</dbReference>
<dbReference type="AlphaFoldDB" id="A0A915MUB6"/>
<feature type="transmembrane region" description="Helical" evidence="7">
    <location>
        <begin position="246"/>
        <end position="267"/>
    </location>
</feature>
<dbReference type="Proteomes" id="UP000887561">
    <property type="component" value="Unplaced"/>
</dbReference>
<accession>A0A915MUB6</accession>
<keyword evidence="8" id="KW-1185">Reference proteome</keyword>
<name>A0A915MUB6_MELJA</name>
<feature type="region of interest" description="Disordered" evidence="6">
    <location>
        <begin position="1"/>
        <end position="28"/>
    </location>
</feature>
<evidence type="ECO:0000313" key="8">
    <source>
        <dbReference type="Proteomes" id="UP000887561"/>
    </source>
</evidence>
<keyword evidence="4 7" id="KW-1133">Transmembrane helix</keyword>
<dbReference type="InterPro" id="IPR011701">
    <property type="entry name" value="MFS"/>
</dbReference>
<organism evidence="8 9">
    <name type="scientific">Meloidogyne javanica</name>
    <name type="common">Root-knot nematode worm</name>
    <dbReference type="NCBI Taxonomy" id="6303"/>
    <lineage>
        <taxon>Eukaryota</taxon>
        <taxon>Metazoa</taxon>
        <taxon>Ecdysozoa</taxon>
        <taxon>Nematoda</taxon>
        <taxon>Chromadorea</taxon>
        <taxon>Rhabditida</taxon>
        <taxon>Tylenchina</taxon>
        <taxon>Tylenchomorpha</taxon>
        <taxon>Tylenchoidea</taxon>
        <taxon>Meloidogynidae</taxon>
        <taxon>Meloidogyninae</taxon>
        <taxon>Meloidogyne</taxon>
        <taxon>Meloidogyne incognita group</taxon>
    </lineage>
</organism>
<feature type="transmembrane region" description="Helical" evidence="7">
    <location>
        <begin position="287"/>
        <end position="310"/>
    </location>
</feature>
<feature type="transmembrane region" description="Helical" evidence="7">
    <location>
        <begin position="107"/>
        <end position="126"/>
    </location>
</feature>
<evidence type="ECO:0000256" key="2">
    <source>
        <dbReference type="ARBA" id="ARBA00022448"/>
    </source>
</evidence>
<dbReference type="PANTHER" id="PTHR23510">
    <property type="entry name" value="INNER MEMBRANE TRANSPORT PROTEIN YAJR"/>
    <property type="match status" value="1"/>
</dbReference>
<evidence type="ECO:0000313" key="9">
    <source>
        <dbReference type="WBParaSite" id="scaffold5606_cov221.g9763"/>
    </source>
</evidence>
<feature type="transmembrane region" description="Helical" evidence="7">
    <location>
        <begin position="76"/>
        <end position="95"/>
    </location>
</feature>
<dbReference type="Gene3D" id="1.20.1250.20">
    <property type="entry name" value="MFS general substrate transporter like domains"/>
    <property type="match status" value="2"/>
</dbReference>
<evidence type="ECO:0000256" key="1">
    <source>
        <dbReference type="ARBA" id="ARBA00004127"/>
    </source>
</evidence>
<comment type="subcellular location">
    <subcellularLocation>
        <location evidence="1">Endomembrane system</location>
        <topology evidence="1">Multi-pass membrane protein</topology>
    </subcellularLocation>
</comment>
<sequence>MPNSMKDPLNEKQCETGTNDRPDSIRTTTTMMPETNWNSIYTASMLSFIGTVQFSLYFSSMWPYVQIIDRSINETMFGWIIAIYSVGQIISAPLFGYWSNKIQQVRLPLFVGLALMFMGNLCYLSLELTTIPKLYILLFGRFMTGMGSGNVCLLRTYASTASTSKDRLRAIAFVTCGQALGATSGPGLGAFHIVTFPWPFLSNPLQVYTEKERLAYKVEHLPADLEPVGCNTDKFDWCHNIGQVNVWIYFISYVVFIGFAFPILNIAMNTLFSHIIGPRRQGTQQGFFQISGSIARMIGPIGMSTLYTMYGPRMAWTMELLIIGITTLLWIIFYKRMVPLLSSPYTSNSTKRKFTVQNIFWISSIKG</sequence>
<dbReference type="PANTHER" id="PTHR23510:SF3">
    <property type="entry name" value="MAJOR FACILITATOR SUPERFAMILY DOMAIN-CONTAINING PROTEIN 8"/>
    <property type="match status" value="1"/>
</dbReference>
<dbReference type="GO" id="GO:0005765">
    <property type="term" value="C:lysosomal membrane"/>
    <property type="evidence" value="ECO:0007669"/>
    <property type="project" value="TreeGrafter"/>
</dbReference>
<feature type="transmembrane region" description="Helical" evidence="7">
    <location>
        <begin position="40"/>
        <end position="64"/>
    </location>
</feature>
<feature type="transmembrane region" description="Helical" evidence="7">
    <location>
        <begin position="138"/>
        <end position="158"/>
    </location>
</feature>
<evidence type="ECO:0000256" key="3">
    <source>
        <dbReference type="ARBA" id="ARBA00022692"/>
    </source>
</evidence>
<keyword evidence="3 7" id="KW-0812">Transmembrane</keyword>
<reference evidence="9" key="1">
    <citation type="submission" date="2022-11" db="UniProtKB">
        <authorList>
            <consortium name="WormBaseParasite"/>
        </authorList>
    </citation>
    <scope>IDENTIFICATION</scope>
</reference>
<proteinExistence type="predicted"/>
<feature type="transmembrane region" description="Helical" evidence="7">
    <location>
        <begin position="170"/>
        <end position="194"/>
    </location>
</feature>
<keyword evidence="5 7" id="KW-0472">Membrane</keyword>
<evidence type="ECO:0000256" key="6">
    <source>
        <dbReference type="SAM" id="MobiDB-lite"/>
    </source>
</evidence>
<evidence type="ECO:0000256" key="7">
    <source>
        <dbReference type="SAM" id="Phobius"/>
    </source>
</evidence>
<feature type="compositionally biased region" description="Basic and acidic residues" evidence="6">
    <location>
        <begin position="8"/>
        <end position="24"/>
    </location>
</feature>